<name>A0A927F6W9_9BACT</name>
<dbReference type="Proteomes" id="UP000622317">
    <property type="component" value="Unassembled WGS sequence"/>
</dbReference>
<evidence type="ECO:0000313" key="2">
    <source>
        <dbReference type="EMBL" id="MBD5779543.1"/>
    </source>
</evidence>
<dbReference type="RefSeq" id="WP_191616682.1">
    <property type="nucleotide sequence ID" value="NZ_JACYFG010000009.1"/>
</dbReference>
<dbReference type="AlphaFoldDB" id="A0A927F6W9"/>
<protein>
    <submittedName>
        <fullName evidence="2">Uncharacterized protein</fullName>
    </submittedName>
</protein>
<evidence type="ECO:0000313" key="3">
    <source>
        <dbReference type="Proteomes" id="UP000622317"/>
    </source>
</evidence>
<comment type="caution">
    <text evidence="2">The sequence shown here is derived from an EMBL/GenBank/DDBJ whole genome shotgun (WGS) entry which is preliminary data.</text>
</comment>
<keyword evidence="1" id="KW-0812">Transmembrane</keyword>
<dbReference type="EMBL" id="JACYFG010000009">
    <property type="protein sequence ID" value="MBD5779543.1"/>
    <property type="molecule type" value="Genomic_DNA"/>
</dbReference>
<keyword evidence="1" id="KW-1133">Transmembrane helix</keyword>
<sequence length="134" mass="15025">MLTLSDVPTEDDRFAFSHTYVFTELMGGPVAPYYPWGEAILSIDYENEFGNFANFYIGNSNPAVGIAGRIFIINDEDIDHLVRAHPFDVFELFETQFPESIEISRKPVPDNVGTTGAILGLCLFGLVFLRRLIS</sequence>
<reference evidence="2" key="1">
    <citation type="submission" date="2020-09" db="EMBL/GenBank/DDBJ databases">
        <title>Pelagicoccus enzymogenes sp. nov. with an EPS production, isolated from marine sediment.</title>
        <authorList>
            <person name="Feng X."/>
        </authorList>
    </citation>
    <scope>NUCLEOTIDE SEQUENCE</scope>
    <source>
        <strain evidence="2">NFK12</strain>
    </source>
</reference>
<keyword evidence="1" id="KW-0472">Membrane</keyword>
<gene>
    <name evidence="2" type="ORF">IEN85_08555</name>
</gene>
<accession>A0A927F6W9</accession>
<evidence type="ECO:0000256" key="1">
    <source>
        <dbReference type="SAM" id="Phobius"/>
    </source>
</evidence>
<organism evidence="2 3">
    <name type="scientific">Pelagicoccus enzymogenes</name>
    <dbReference type="NCBI Taxonomy" id="2773457"/>
    <lineage>
        <taxon>Bacteria</taxon>
        <taxon>Pseudomonadati</taxon>
        <taxon>Verrucomicrobiota</taxon>
        <taxon>Opitutia</taxon>
        <taxon>Puniceicoccales</taxon>
        <taxon>Pelagicoccaceae</taxon>
        <taxon>Pelagicoccus</taxon>
    </lineage>
</organism>
<keyword evidence="3" id="KW-1185">Reference proteome</keyword>
<feature type="transmembrane region" description="Helical" evidence="1">
    <location>
        <begin position="112"/>
        <end position="129"/>
    </location>
</feature>
<proteinExistence type="predicted"/>